<gene>
    <name evidence="2" type="ORF">OG563_09060</name>
</gene>
<dbReference type="Gene3D" id="3.40.50.1820">
    <property type="entry name" value="alpha/beta hydrolase"/>
    <property type="match status" value="1"/>
</dbReference>
<organism evidence="2 3">
    <name type="scientific">Nocardia vinacea</name>
    <dbReference type="NCBI Taxonomy" id="96468"/>
    <lineage>
        <taxon>Bacteria</taxon>
        <taxon>Bacillati</taxon>
        <taxon>Actinomycetota</taxon>
        <taxon>Actinomycetes</taxon>
        <taxon>Mycobacteriales</taxon>
        <taxon>Nocardiaceae</taxon>
        <taxon>Nocardia</taxon>
    </lineage>
</organism>
<feature type="domain" description="Dienelactone hydrolase" evidence="1">
    <location>
        <begin position="20"/>
        <end position="249"/>
    </location>
</feature>
<evidence type="ECO:0000259" key="1">
    <source>
        <dbReference type="Pfam" id="PF01738"/>
    </source>
</evidence>
<dbReference type="SUPFAM" id="SSF53474">
    <property type="entry name" value="alpha/beta-Hydrolases"/>
    <property type="match status" value="1"/>
</dbReference>
<dbReference type="InterPro" id="IPR029058">
    <property type="entry name" value="AB_hydrolase_fold"/>
</dbReference>
<evidence type="ECO:0000313" key="2">
    <source>
        <dbReference type="EMBL" id="WUV48319.1"/>
    </source>
</evidence>
<accession>A0ABZ1Z2V4</accession>
<dbReference type="RefSeq" id="WP_327101347.1">
    <property type="nucleotide sequence ID" value="NZ_CP109149.1"/>
</dbReference>
<dbReference type="InterPro" id="IPR051049">
    <property type="entry name" value="Dienelactone_hydrolase-like"/>
</dbReference>
<keyword evidence="3" id="KW-1185">Reference proteome</keyword>
<reference evidence="2" key="1">
    <citation type="submission" date="2022-10" db="EMBL/GenBank/DDBJ databases">
        <title>The complete genomes of actinobacterial strains from the NBC collection.</title>
        <authorList>
            <person name="Joergensen T.S."/>
            <person name="Alvarez Arevalo M."/>
            <person name="Sterndorff E.B."/>
            <person name="Faurdal D."/>
            <person name="Vuksanovic O."/>
            <person name="Mourched A.-S."/>
            <person name="Charusanti P."/>
            <person name="Shaw S."/>
            <person name="Blin K."/>
            <person name="Weber T."/>
        </authorList>
    </citation>
    <scope>NUCLEOTIDE SEQUENCE</scope>
    <source>
        <strain evidence="2">NBC_01482</strain>
    </source>
</reference>
<sequence length="252" mass="27356">MTYKIVSRQFDLDVDGSSLTGYLARPEGDSAFPAVLVGAELWGLTEDARRIVDRVAELGYVAFVVNVYHRSGPETAAGLAETDENRTRAFGLLGELTRDGVEADFRAAIAYAREYGAATDKTGVLGFSLGGHLAYFAATRLDLDAAAIFYPGWLTTAGTALSRPEPLLAATETIAKGDVRLLLFFAELDHVIDAEQREQVEAALNQAGVRHESVVYPGTKHAFFFPDREPYDEAAAADSWRRTAELFASELG</sequence>
<dbReference type="GO" id="GO:0016787">
    <property type="term" value="F:hydrolase activity"/>
    <property type="evidence" value="ECO:0007669"/>
    <property type="project" value="UniProtKB-KW"/>
</dbReference>
<keyword evidence="2" id="KW-0378">Hydrolase</keyword>
<dbReference type="PANTHER" id="PTHR46623">
    <property type="entry name" value="CARBOXYMETHYLENEBUTENOLIDASE-RELATED"/>
    <property type="match status" value="1"/>
</dbReference>
<dbReference type="PANTHER" id="PTHR46623:SF6">
    <property type="entry name" value="ALPHA_BETA-HYDROLASES SUPERFAMILY PROTEIN"/>
    <property type="match status" value="1"/>
</dbReference>
<dbReference type="Pfam" id="PF01738">
    <property type="entry name" value="DLH"/>
    <property type="match status" value="1"/>
</dbReference>
<dbReference type="Proteomes" id="UP001432062">
    <property type="component" value="Chromosome"/>
</dbReference>
<evidence type="ECO:0000313" key="3">
    <source>
        <dbReference type="Proteomes" id="UP001432062"/>
    </source>
</evidence>
<protein>
    <submittedName>
        <fullName evidence="2">Dienelactone hydrolase family protein</fullName>
    </submittedName>
</protein>
<proteinExistence type="predicted"/>
<dbReference type="EMBL" id="CP109441">
    <property type="protein sequence ID" value="WUV48319.1"/>
    <property type="molecule type" value="Genomic_DNA"/>
</dbReference>
<name>A0ABZ1Z2V4_9NOCA</name>
<dbReference type="InterPro" id="IPR002925">
    <property type="entry name" value="Dienelactn_hydro"/>
</dbReference>